<evidence type="ECO:0000256" key="3">
    <source>
        <dbReference type="ARBA" id="ARBA00022801"/>
    </source>
</evidence>
<keyword evidence="2 6" id="KW-0479">Metal-binding</keyword>
<sequence>MASELLKRSEVREEDTWKTSDMYENTGAWENELKEISALVDKAAAFEGKAAENADNLFVVLETLAKAGEKIEKAFNYAERLFDEDQTNTTHQAMSAKVYSLYAAMGSKTAFVDPEILAASEETLEGFLKEKPELELYRKQLAEIRRLKEHCLSAEMEKLLAMTAEMSQTPADTFSILNNADLVFPEIEDENGEKVRITHGRYIQFVQSADRRVRKDAFEKMYQTYKQYLNTLASLYSGNIKQQNFHAKARKYASSLEAAVDENNVSPSVYYNLIDTVNKNLDKMHAYVALRKKCLGLNEMHMYDIYTPMIPDMAKKIPFEEAKATVLKALAPLGEDYVNKVKEGFENRWIDVYENQGKRSGAYSAGAYGCHPYVLLNYNGTLDDMFTLAHEMGHAMHSNYSNEAQPYIYAGYKIFVAEVASTCNEILLMEYLLKNTTDKKERAYLLNHYLDSFKGTVYRQTQFAEYEMLTNKMYEEGESLTADNLSSTYLELNKKYYGSDIVSDEQIAYEWAKIPHFYYNFYVYQYATSYCAAFSVAHKILEEGAPAVERYKKFLSGGCSMAPVELLKIAGVNLETPAPIQDALNAFGEIIKEMETLVED</sequence>
<comment type="cofactor">
    <cofactor evidence="6">
        <name>Zn(2+)</name>
        <dbReference type="ChEBI" id="CHEBI:29105"/>
    </cofactor>
    <text evidence="6">Binds 1 zinc ion.</text>
</comment>
<dbReference type="EC" id="3.4.24.-" evidence="6"/>
<dbReference type="Pfam" id="PF08439">
    <property type="entry name" value="Peptidase_M3_N"/>
    <property type="match status" value="1"/>
</dbReference>
<dbReference type="GO" id="GO:0046872">
    <property type="term" value="F:metal ion binding"/>
    <property type="evidence" value="ECO:0007669"/>
    <property type="project" value="UniProtKB-UniRule"/>
</dbReference>
<evidence type="ECO:0000256" key="1">
    <source>
        <dbReference type="ARBA" id="ARBA00022670"/>
    </source>
</evidence>
<keyword evidence="3 6" id="KW-0378">Hydrolase</keyword>
<feature type="domain" description="Oligopeptidase F N-terminal" evidence="8">
    <location>
        <begin position="115"/>
        <end position="184"/>
    </location>
</feature>
<dbReference type="Gene3D" id="1.10.1370.20">
    <property type="entry name" value="Oligoendopeptidase f, C-terminal domain"/>
    <property type="match status" value="1"/>
</dbReference>
<dbReference type="InterPro" id="IPR001567">
    <property type="entry name" value="Pept_M3A_M3B_dom"/>
</dbReference>
<evidence type="ECO:0000259" key="8">
    <source>
        <dbReference type="Pfam" id="PF08439"/>
    </source>
</evidence>
<dbReference type="Proteomes" id="UP000095395">
    <property type="component" value="Unassembled WGS sequence"/>
</dbReference>
<dbReference type="GO" id="GO:0004222">
    <property type="term" value="F:metalloendopeptidase activity"/>
    <property type="evidence" value="ECO:0007669"/>
    <property type="project" value="UniProtKB-UniRule"/>
</dbReference>
<dbReference type="Pfam" id="PF01432">
    <property type="entry name" value="Peptidase_M3"/>
    <property type="match status" value="1"/>
</dbReference>
<dbReference type="PANTHER" id="PTHR11804">
    <property type="entry name" value="PROTEASE M3 THIMET OLIGOPEPTIDASE-RELATED"/>
    <property type="match status" value="1"/>
</dbReference>
<keyword evidence="4 6" id="KW-0862">Zinc</keyword>
<accession>A0A173ZT31</accession>
<dbReference type="InterPro" id="IPR042088">
    <property type="entry name" value="OligoPept_F_C"/>
</dbReference>
<dbReference type="Gene3D" id="1.20.140.70">
    <property type="entry name" value="Oligopeptidase f, N-terminal domain"/>
    <property type="match status" value="1"/>
</dbReference>
<keyword evidence="5 6" id="KW-0482">Metalloprotease</keyword>
<dbReference type="Proteomes" id="UP000283738">
    <property type="component" value="Unassembled WGS sequence"/>
</dbReference>
<evidence type="ECO:0000313" key="11">
    <source>
        <dbReference type="Proteomes" id="UP000095395"/>
    </source>
</evidence>
<evidence type="ECO:0000256" key="5">
    <source>
        <dbReference type="ARBA" id="ARBA00023049"/>
    </source>
</evidence>
<dbReference type="AlphaFoldDB" id="A0A173ZT31"/>
<dbReference type="CDD" id="cd09608">
    <property type="entry name" value="M3B_PepF"/>
    <property type="match status" value="1"/>
</dbReference>
<dbReference type="PANTHER" id="PTHR11804:SF84">
    <property type="entry name" value="SACCHAROLYSIN"/>
    <property type="match status" value="1"/>
</dbReference>
<reference evidence="10 12" key="2">
    <citation type="submission" date="2018-08" db="EMBL/GenBank/DDBJ databases">
        <title>A genome reference for cultivated species of the human gut microbiota.</title>
        <authorList>
            <person name="Zou Y."/>
            <person name="Xue W."/>
            <person name="Luo G."/>
        </authorList>
    </citation>
    <scope>NUCLEOTIDE SEQUENCE [LARGE SCALE GENOMIC DNA]</scope>
    <source>
        <strain evidence="10 12">AF28-15</strain>
    </source>
</reference>
<evidence type="ECO:0000313" key="9">
    <source>
        <dbReference type="EMBL" id="CUN79612.1"/>
    </source>
</evidence>
<dbReference type="InterPro" id="IPR013647">
    <property type="entry name" value="OligopepF_N_dom"/>
</dbReference>
<evidence type="ECO:0000256" key="4">
    <source>
        <dbReference type="ARBA" id="ARBA00022833"/>
    </source>
</evidence>
<evidence type="ECO:0000256" key="6">
    <source>
        <dbReference type="RuleBase" id="RU368091"/>
    </source>
</evidence>
<dbReference type="GO" id="GO:0006518">
    <property type="term" value="P:peptide metabolic process"/>
    <property type="evidence" value="ECO:0007669"/>
    <property type="project" value="TreeGrafter"/>
</dbReference>
<keyword evidence="1 6" id="KW-0645">Protease</keyword>
<protein>
    <recommendedName>
        <fullName evidence="6">Oligopeptidase F</fullName>
        <ecNumber evidence="6">3.4.24.-</ecNumber>
    </recommendedName>
</protein>
<evidence type="ECO:0000313" key="12">
    <source>
        <dbReference type="Proteomes" id="UP000283738"/>
    </source>
</evidence>
<dbReference type="SUPFAM" id="SSF55486">
    <property type="entry name" value="Metalloproteases ('zincins'), catalytic domain"/>
    <property type="match status" value="1"/>
</dbReference>
<reference evidence="9 11" key="1">
    <citation type="submission" date="2015-09" db="EMBL/GenBank/DDBJ databases">
        <authorList>
            <consortium name="Pathogen Informatics"/>
        </authorList>
    </citation>
    <scope>NUCLEOTIDE SEQUENCE [LARGE SCALE GENOMIC DNA]</scope>
    <source>
        <strain evidence="9 11">2789STDY5608835</strain>
    </source>
</reference>
<feature type="domain" description="Peptidase M3A/M3B catalytic" evidence="7">
    <location>
        <begin position="206"/>
        <end position="585"/>
    </location>
</feature>
<evidence type="ECO:0000256" key="2">
    <source>
        <dbReference type="ARBA" id="ARBA00022723"/>
    </source>
</evidence>
<proteinExistence type="inferred from homology"/>
<dbReference type="InterPro" id="IPR045090">
    <property type="entry name" value="Pept_M3A_M3B"/>
</dbReference>
<dbReference type="RefSeq" id="WP_021923001.1">
    <property type="nucleotide sequence ID" value="NZ_CATWND010000005.1"/>
</dbReference>
<organism evidence="9 11">
    <name type="scientific">Roseburia inulinivorans</name>
    <dbReference type="NCBI Taxonomy" id="360807"/>
    <lineage>
        <taxon>Bacteria</taxon>
        <taxon>Bacillati</taxon>
        <taxon>Bacillota</taxon>
        <taxon>Clostridia</taxon>
        <taxon>Lachnospirales</taxon>
        <taxon>Lachnospiraceae</taxon>
        <taxon>Roseburia</taxon>
    </lineage>
</organism>
<evidence type="ECO:0000259" key="7">
    <source>
        <dbReference type="Pfam" id="PF01432"/>
    </source>
</evidence>
<gene>
    <name evidence="9" type="primary">pepF1</name>
    <name evidence="10" type="synonym">pepF</name>
    <name evidence="10" type="ORF">DWY96_01530</name>
    <name evidence="9" type="ORF">ERS852392_01383</name>
</gene>
<comment type="similarity">
    <text evidence="6">Belongs to the peptidase M3B family.</text>
</comment>
<dbReference type="GO" id="GO:0006508">
    <property type="term" value="P:proteolysis"/>
    <property type="evidence" value="ECO:0007669"/>
    <property type="project" value="UniProtKB-KW"/>
</dbReference>
<dbReference type="EMBL" id="CYYR01000008">
    <property type="protein sequence ID" value="CUN79612.1"/>
    <property type="molecule type" value="Genomic_DNA"/>
</dbReference>
<dbReference type="Gene3D" id="1.10.287.830">
    <property type="entry name" value="putative peptidase helix hairpin domain like"/>
    <property type="match status" value="1"/>
</dbReference>
<dbReference type="InterPro" id="IPR004438">
    <property type="entry name" value="Peptidase_M3B"/>
</dbReference>
<dbReference type="NCBIfam" id="TIGR00181">
    <property type="entry name" value="pepF"/>
    <property type="match status" value="1"/>
</dbReference>
<comment type="function">
    <text evidence="6">Has oligopeptidase activity and degrades a variety of small bioactive peptides.</text>
</comment>
<evidence type="ECO:0000313" key="10">
    <source>
        <dbReference type="EMBL" id="RGQ54295.1"/>
    </source>
</evidence>
<dbReference type="EMBL" id="QRTF01000002">
    <property type="protein sequence ID" value="RGQ54295.1"/>
    <property type="molecule type" value="Genomic_DNA"/>
</dbReference>
<name>A0A173ZT31_9FIRM</name>